<organism evidence="1">
    <name type="scientific">Acidobacterium capsulatum</name>
    <dbReference type="NCBI Taxonomy" id="33075"/>
    <lineage>
        <taxon>Bacteria</taxon>
        <taxon>Pseudomonadati</taxon>
        <taxon>Acidobacteriota</taxon>
        <taxon>Terriglobia</taxon>
        <taxon>Terriglobales</taxon>
        <taxon>Acidobacteriaceae</taxon>
        <taxon>Acidobacterium</taxon>
    </lineage>
</organism>
<sequence length="205" mass="23173">MADQLYLSLWYANFRFPQLPAALDRVLQQFSALSGSVKVKAATVYPLSWNESPIYQWVHSDKDPEENAEPAYAIARAMEALHEDYAYEFEVEWELWTPSEEGGEEPGWKLEPRVVRVTGFGPKFDEGSFDQNGQIRIDLGTDTPFLQEEVALSAESAAYVKKNVQKLVDLTTLMQKNAGAATRLLWSESGENLAQKLIARLQQLN</sequence>
<accession>A0A7V4XRN4</accession>
<dbReference type="AlphaFoldDB" id="A0A7V4XRN4"/>
<protein>
    <submittedName>
        <fullName evidence="1">Uncharacterized protein</fullName>
    </submittedName>
</protein>
<comment type="caution">
    <text evidence="1">The sequence shown here is derived from an EMBL/GenBank/DDBJ whole genome shotgun (WGS) entry which is preliminary data.</text>
</comment>
<proteinExistence type="predicted"/>
<gene>
    <name evidence="1" type="ORF">ENW50_03500</name>
</gene>
<reference evidence="1" key="1">
    <citation type="journal article" date="2020" name="mSystems">
        <title>Genome- and Community-Level Interaction Insights into Carbon Utilization and Element Cycling Functions of Hydrothermarchaeota in Hydrothermal Sediment.</title>
        <authorList>
            <person name="Zhou Z."/>
            <person name="Liu Y."/>
            <person name="Xu W."/>
            <person name="Pan J."/>
            <person name="Luo Z.H."/>
            <person name="Li M."/>
        </authorList>
    </citation>
    <scope>NUCLEOTIDE SEQUENCE [LARGE SCALE GENOMIC DNA]</scope>
    <source>
        <strain evidence="1">SpSt-855</strain>
    </source>
</reference>
<evidence type="ECO:0000313" key="1">
    <source>
        <dbReference type="EMBL" id="HGY93741.1"/>
    </source>
</evidence>
<name>A0A7V4XRN4_9BACT</name>
<dbReference type="EMBL" id="DTKL01000019">
    <property type="protein sequence ID" value="HGY93741.1"/>
    <property type="molecule type" value="Genomic_DNA"/>
</dbReference>